<evidence type="ECO:0000313" key="2">
    <source>
        <dbReference type="EMBL" id="ERH16127.1"/>
    </source>
</evidence>
<comment type="caution">
    <text evidence="2">The sequence shown here is derived from an EMBL/GenBank/DDBJ whole genome shotgun (WGS) entry which is preliminary data.</text>
</comment>
<name>U1RCA7_9ACTO</name>
<dbReference type="AlphaFoldDB" id="U1RCA7"/>
<reference evidence="2 3" key="1">
    <citation type="submission" date="2013-06" db="EMBL/GenBank/DDBJ databases">
        <authorList>
            <person name="Weinstock G."/>
            <person name="Sodergren E."/>
            <person name="Lobos E.A."/>
            <person name="Fulton L."/>
            <person name="Fulton R."/>
            <person name="Courtney L."/>
            <person name="Fronick C."/>
            <person name="O'Laughlin M."/>
            <person name="Godfrey J."/>
            <person name="Wilson R.M."/>
            <person name="Miner T."/>
            <person name="Farmer C."/>
            <person name="Delehaunty K."/>
            <person name="Cordes M."/>
            <person name="Minx P."/>
            <person name="Tomlinson C."/>
            <person name="Chen J."/>
            <person name="Wollam A."/>
            <person name="Pepin K.H."/>
            <person name="Bhonagiri V."/>
            <person name="Zhang X."/>
            <person name="Warren W."/>
            <person name="Mitreva M."/>
            <person name="Mardis E.R."/>
            <person name="Wilson R.K."/>
        </authorList>
    </citation>
    <scope>NUCLEOTIDE SEQUENCE [LARGE SCALE GENOMIC DNA]</scope>
    <source>
        <strain evidence="2 3">F0510</strain>
    </source>
</reference>
<dbReference type="EMBL" id="AWSD01000306">
    <property type="protein sequence ID" value="ERH16127.1"/>
    <property type="molecule type" value="Genomic_DNA"/>
</dbReference>
<sequence>MGGAQWTATGWYGRVPQSRHPTRSFDNSPDQSSAQRSQRHYPNLNQ</sequence>
<accession>U1RCA7</accession>
<organism evidence="2 3">
    <name type="scientific">Actinomyces johnsonii F0510</name>
    <dbReference type="NCBI Taxonomy" id="1227262"/>
    <lineage>
        <taxon>Bacteria</taxon>
        <taxon>Bacillati</taxon>
        <taxon>Actinomycetota</taxon>
        <taxon>Actinomycetes</taxon>
        <taxon>Actinomycetales</taxon>
        <taxon>Actinomycetaceae</taxon>
        <taxon>Actinomyces</taxon>
    </lineage>
</organism>
<proteinExistence type="predicted"/>
<evidence type="ECO:0000313" key="3">
    <source>
        <dbReference type="Proteomes" id="UP000016498"/>
    </source>
</evidence>
<evidence type="ECO:0000256" key="1">
    <source>
        <dbReference type="SAM" id="MobiDB-lite"/>
    </source>
</evidence>
<gene>
    <name evidence="2" type="ORF">HMPREF1549_02607</name>
</gene>
<protein>
    <submittedName>
        <fullName evidence="2">Uncharacterized protein</fullName>
    </submittedName>
</protein>
<feature type="region of interest" description="Disordered" evidence="1">
    <location>
        <begin position="1"/>
        <end position="46"/>
    </location>
</feature>
<feature type="compositionally biased region" description="Polar residues" evidence="1">
    <location>
        <begin position="24"/>
        <end position="36"/>
    </location>
</feature>
<dbReference type="Proteomes" id="UP000016498">
    <property type="component" value="Unassembled WGS sequence"/>
</dbReference>
<dbReference type="HOGENOM" id="CLU_3179158_0_0_11"/>